<keyword evidence="2 4" id="KW-0479">Metal-binding</keyword>
<keyword evidence="1 4" id="KW-0349">Heme</keyword>
<evidence type="ECO:0000259" key="7">
    <source>
        <dbReference type="PROSITE" id="PS52005"/>
    </source>
</evidence>
<dbReference type="InterPro" id="IPR010538">
    <property type="entry name" value="DHOR"/>
</dbReference>
<evidence type="ECO:0000259" key="6">
    <source>
        <dbReference type="PROSITE" id="PS51007"/>
    </source>
</evidence>
<evidence type="ECO:0000256" key="3">
    <source>
        <dbReference type="ARBA" id="ARBA00023004"/>
    </source>
</evidence>
<evidence type="ECO:0000256" key="1">
    <source>
        <dbReference type="ARBA" id="ARBA00022617"/>
    </source>
</evidence>
<dbReference type="SUPFAM" id="SSF103647">
    <property type="entry name" value="TSP type-3 repeat"/>
    <property type="match status" value="1"/>
</dbReference>
<dbReference type="Pfam" id="PF06537">
    <property type="entry name" value="DHOR"/>
    <property type="match status" value="2"/>
</dbReference>
<evidence type="ECO:0000313" key="9">
    <source>
        <dbReference type="Proteomes" id="UP001371391"/>
    </source>
</evidence>
<dbReference type="PANTHER" id="PTHR30600:SF4">
    <property type="entry name" value="CYTOCHROME C DOMAIN-CONTAINING PROTEIN"/>
    <property type="match status" value="1"/>
</dbReference>
<dbReference type="Proteomes" id="UP001371391">
    <property type="component" value="Unassembled WGS sequence"/>
</dbReference>
<dbReference type="PROSITE" id="PS52005">
    <property type="entry name" value="CBM56"/>
    <property type="match status" value="1"/>
</dbReference>
<dbReference type="PROSITE" id="PS51007">
    <property type="entry name" value="CYTC"/>
    <property type="match status" value="1"/>
</dbReference>
<dbReference type="InterPro" id="IPR051395">
    <property type="entry name" value="Cytochrome_c_Peroxidase/MauG"/>
</dbReference>
<keyword evidence="3 4" id="KW-0408">Iron</keyword>
<dbReference type="Gene3D" id="1.10.760.10">
    <property type="entry name" value="Cytochrome c-like domain"/>
    <property type="match status" value="1"/>
</dbReference>
<keyword evidence="5" id="KW-0732">Signal</keyword>
<dbReference type="Pfam" id="PF22184">
    <property type="entry name" value="CBM_56"/>
    <property type="match status" value="1"/>
</dbReference>
<accession>A0ABU9GVE0</accession>
<dbReference type="SUPFAM" id="SSF46626">
    <property type="entry name" value="Cytochrome c"/>
    <property type="match status" value="1"/>
</dbReference>
<dbReference type="InterPro" id="IPR036909">
    <property type="entry name" value="Cyt_c-like_dom_sf"/>
</dbReference>
<name>A0ABU9GVE0_9GAMM</name>
<sequence length="831" mass="90779">MKKSTLLGCAISITLCSITQVNATVNSQLNKGIFNTSSANTNAVANEQFGIGISSQTSITFFVNTSDWADVHYILNSDNQHNARMITNGSRNTRALTGLSNGDIIKYSYTYLDKSGAAKDSPWSTYIFSAVVDSTDSDNDGINDTEDLCPNTATNVVVDEVGCIIEPNDNEEEADLGSIVPLYNNSTVLEHAISFDRGDALVTRFADRGRDRHAKEDQFQAYDHYLSHYWTHRTAQFEFVDYVAKGGDSLEITFITEWKLDAKEFRAWYRGLNTVAEYHGNLGGGVIELDNGSYDHDFNKISDTGNQYRYKLVINDYRPLNWAPSNVMPLEVGQRMEFEVSQFLDVSVPEGRTNYYGTTYLYIIGEGLVPWKTVGNFDDKSSERENSYPIAQNGRLGGGTTLPYNYTGESDNHFMQMATNLSNVNGQAFVEGRRVHHTNFTTGGHDESVENGIFTELVGKAGTHYVNTSCSGCHERNGRASVADTGVPLDKWVFAIADADSQPDPLRGYVLQPSNIGINSALGEGTVTIASWTESNGLRSPNYEFSSGRPARFSARLAPQLVGLGLLEAVSEATILEREDQDDLDGDGISGKARLSIDPLTGETRLGRFGYKASATSIKHQVAGALNTDMGVMTSVKPTPDCGPNQTTCGNELGSELSDENLNNLVKYISLLGVRAQRDLDNDKVILGETIFNEIGCESCHRSTMRTSEFAPLAELRKQTIRPFSDLLLHDMGEGLADNLGAGNATGAEWRTAPLWGLGLSACVTGGVTNPTGYQGDDVCKPDANYLHDGRARTINEAIMWHGGEAENARIAYESITSSEQSALLTFLNSL</sequence>
<feature type="domain" description="Cytochrome c" evidence="6">
    <location>
        <begin position="683"/>
        <end position="831"/>
    </location>
</feature>
<gene>
    <name evidence="8" type="ORF">V6257_00185</name>
</gene>
<feature type="domain" description="CBM56" evidence="7">
    <location>
        <begin position="35"/>
        <end position="128"/>
    </location>
</feature>
<protein>
    <submittedName>
        <fullName evidence="8">Di-heme oxidoredictase family protein</fullName>
    </submittedName>
</protein>
<dbReference type="EMBL" id="JBAKAW010000001">
    <property type="protein sequence ID" value="MEL0653436.1"/>
    <property type="molecule type" value="Genomic_DNA"/>
</dbReference>
<keyword evidence="9" id="KW-1185">Reference proteome</keyword>
<evidence type="ECO:0000256" key="4">
    <source>
        <dbReference type="PROSITE-ProRule" id="PRU00433"/>
    </source>
</evidence>
<dbReference type="PANTHER" id="PTHR30600">
    <property type="entry name" value="CYTOCHROME C PEROXIDASE-RELATED"/>
    <property type="match status" value="1"/>
</dbReference>
<feature type="signal peptide" evidence="5">
    <location>
        <begin position="1"/>
        <end position="23"/>
    </location>
</feature>
<organism evidence="8 9">
    <name type="scientific">Pseudoalteromonas issachenkonii</name>
    <dbReference type="NCBI Taxonomy" id="152297"/>
    <lineage>
        <taxon>Bacteria</taxon>
        <taxon>Pseudomonadati</taxon>
        <taxon>Pseudomonadota</taxon>
        <taxon>Gammaproteobacteria</taxon>
        <taxon>Alteromonadales</taxon>
        <taxon>Pseudoalteromonadaceae</taxon>
        <taxon>Pseudoalteromonas</taxon>
    </lineage>
</organism>
<reference evidence="8 9" key="1">
    <citation type="submission" date="2024-02" db="EMBL/GenBank/DDBJ databases">
        <title>Bacteria isolated from the canopy kelp, Nereocystis luetkeana.</title>
        <authorList>
            <person name="Pfister C.A."/>
            <person name="Younker I.T."/>
            <person name="Light S.H."/>
        </authorList>
    </citation>
    <scope>NUCLEOTIDE SEQUENCE [LARGE SCALE GENOMIC DNA]</scope>
    <source>
        <strain evidence="8 9">TI.1.03</strain>
    </source>
</reference>
<dbReference type="RefSeq" id="WP_341601061.1">
    <property type="nucleotide sequence ID" value="NZ_JBAKAW010000001.1"/>
</dbReference>
<evidence type="ECO:0000313" key="8">
    <source>
        <dbReference type="EMBL" id="MEL0653436.1"/>
    </source>
</evidence>
<proteinExistence type="predicted"/>
<comment type="caution">
    <text evidence="8">The sequence shown here is derived from an EMBL/GenBank/DDBJ whole genome shotgun (WGS) entry which is preliminary data.</text>
</comment>
<evidence type="ECO:0000256" key="2">
    <source>
        <dbReference type="ARBA" id="ARBA00022723"/>
    </source>
</evidence>
<dbReference type="InterPro" id="IPR047569">
    <property type="entry name" value="CBM56"/>
</dbReference>
<feature type="chain" id="PRO_5045806234" evidence="5">
    <location>
        <begin position="24"/>
        <end position="831"/>
    </location>
</feature>
<evidence type="ECO:0000256" key="5">
    <source>
        <dbReference type="SAM" id="SignalP"/>
    </source>
</evidence>
<dbReference type="InterPro" id="IPR009056">
    <property type="entry name" value="Cyt_c-like_dom"/>
</dbReference>
<dbReference type="InterPro" id="IPR028974">
    <property type="entry name" value="TSP_type-3_rpt"/>
</dbReference>